<keyword evidence="10" id="KW-1185">Reference proteome</keyword>
<evidence type="ECO:0000256" key="7">
    <source>
        <dbReference type="SAM" id="MobiDB-lite"/>
    </source>
</evidence>
<feature type="binding site" evidence="6">
    <location>
        <position position="386"/>
    </location>
    <ligand>
        <name>Zn(2+)</name>
        <dbReference type="ChEBI" id="CHEBI:29105"/>
    </ligand>
</feature>
<feature type="region of interest" description="Disordered" evidence="7">
    <location>
        <begin position="1"/>
        <end position="58"/>
    </location>
</feature>
<dbReference type="Pfam" id="PF03006">
    <property type="entry name" value="HlyIII"/>
    <property type="match status" value="1"/>
</dbReference>
<feature type="transmembrane region" description="Helical" evidence="8">
    <location>
        <begin position="253"/>
        <end position="271"/>
    </location>
</feature>
<feature type="transmembrane region" description="Helical" evidence="8">
    <location>
        <begin position="283"/>
        <end position="303"/>
    </location>
</feature>
<dbReference type="InterPro" id="IPR004254">
    <property type="entry name" value="AdipoR/HlyIII-related"/>
</dbReference>
<evidence type="ECO:0000313" key="9">
    <source>
        <dbReference type="EMBL" id="PTQ44192.1"/>
    </source>
</evidence>
<evidence type="ECO:0000256" key="2">
    <source>
        <dbReference type="ARBA" id="ARBA00007018"/>
    </source>
</evidence>
<dbReference type="Proteomes" id="UP000244005">
    <property type="component" value="Unassembled WGS sequence"/>
</dbReference>
<dbReference type="GO" id="GO:0046872">
    <property type="term" value="F:metal ion binding"/>
    <property type="evidence" value="ECO:0007669"/>
    <property type="project" value="UniProtKB-KW"/>
</dbReference>
<reference evidence="10" key="1">
    <citation type="journal article" date="2017" name="Cell">
        <title>Insights into land plant evolution garnered from the Marchantia polymorpha genome.</title>
        <authorList>
            <person name="Bowman J.L."/>
            <person name="Kohchi T."/>
            <person name="Yamato K.T."/>
            <person name="Jenkins J."/>
            <person name="Shu S."/>
            <person name="Ishizaki K."/>
            <person name="Yamaoka S."/>
            <person name="Nishihama R."/>
            <person name="Nakamura Y."/>
            <person name="Berger F."/>
            <person name="Adam C."/>
            <person name="Aki S.S."/>
            <person name="Althoff F."/>
            <person name="Araki T."/>
            <person name="Arteaga-Vazquez M.A."/>
            <person name="Balasubrmanian S."/>
            <person name="Barry K."/>
            <person name="Bauer D."/>
            <person name="Boehm C.R."/>
            <person name="Briginshaw L."/>
            <person name="Caballero-Perez J."/>
            <person name="Catarino B."/>
            <person name="Chen F."/>
            <person name="Chiyoda S."/>
            <person name="Chovatia M."/>
            <person name="Davies K.M."/>
            <person name="Delmans M."/>
            <person name="Demura T."/>
            <person name="Dierschke T."/>
            <person name="Dolan L."/>
            <person name="Dorantes-Acosta A.E."/>
            <person name="Eklund D.M."/>
            <person name="Florent S.N."/>
            <person name="Flores-Sandoval E."/>
            <person name="Fujiyama A."/>
            <person name="Fukuzawa H."/>
            <person name="Galik B."/>
            <person name="Grimanelli D."/>
            <person name="Grimwood J."/>
            <person name="Grossniklaus U."/>
            <person name="Hamada T."/>
            <person name="Haseloff J."/>
            <person name="Hetherington A.J."/>
            <person name="Higo A."/>
            <person name="Hirakawa Y."/>
            <person name="Hundley H.N."/>
            <person name="Ikeda Y."/>
            <person name="Inoue K."/>
            <person name="Inoue S.I."/>
            <person name="Ishida S."/>
            <person name="Jia Q."/>
            <person name="Kakita M."/>
            <person name="Kanazawa T."/>
            <person name="Kawai Y."/>
            <person name="Kawashima T."/>
            <person name="Kennedy M."/>
            <person name="Kinose K."/>
            <person name="Kinoshita T."/>
            <person name="Kohara Y."/>
            <person name="Koide E."/>
            <person name="Komatsu K."/>
            <person name="Kopischke S."/>
            <person name="Kubo M."/>
            <person name="Kyozuka J."/>
            <person name="Lagercrantz U."/>
            <person name="Lin S.S."/>
            <person name="Lindquist E."/>
            <person name="Lipzen A.M."/>
            <person name="Lu C.W."/>
            <person name="De Luna E."/>
            <person name="Martienssen R.A."/>
            <person name="Minamino N."/>
            <person name="Mizutani M."/>
            <person name="Mizutani M."/>
            <person name="Mochizuki N."/>
            <person name="Monte I."/>
            <person name="Mosher R."/>
            <person name="Nagasaki H."/>
            <person name="Nakagami H."/>
            <person name="Naramoto S."/>
            <person name="Nishitani K."/>
            <person name="Ohtani M."/>
            <person name="Okamoto T."/>
            <person name="Okumura M."/>
            <person name="Phillips J."/>
            <person name="Pollak B."/>
            <person name="Reinders A."/>
            <person name="Rovekamp M."/>
            <person name="Sano R."/>
            <person name="Sawa S."/>
            <person name="Schmid M.W."/>
            <person name="Shirakawa M."/>
            <person name="Solano R."/>
            <person name="Spunde A."/>
            <person name="Suetsugu N."/>
            <person name="Sugano S."/>
            <person name="Sugiyama A."/>
            <person name="Sun R."/>
            <person name="Suzuki Y."/>
            <person name="Takenaka M."/>
            <person name="Takezawa D."/>
            <person name="Tomogane H."/>
            <person name="Tsuzuki M."/>
            <person name="Ueda T."/>
            <person name="Umeda M."/>
            <person name="Ward J.M."/>
            <person name="Watanabe Y."/>
            <person name="Yazaki K."/>
            <person name="Yokoyama R."/>
            <person name="Yoshitake Y."/>
            <person name="Yotsui I."/>
            <person name="Zachgo S."/>
            <person name="Schmutz J."/>
        </authorList>
    </citation>
    <scope>NUCLEOTIDE SEQUENCE [LARGE SCALE GENOMIC DNA]</scope>
    <source>
        <strain evidence="10">Tak-1</strain>
    </source>
</reference>
<evidence type="ECO:0000256" key="4">
    <source>
        <dbReference type="ARBA" id="ARBA00022989"/>
    </source>
</evidence>
<feature type="transmembrane region" description="Helical" evidence="8">
    <location>
        <begin position="109"/>
        <end position="130"/>
    </location>
</feature>
<evidence type="ECO:0000256" key="6">
    <source>
        <dbReference type="PIRSR" id="PIRSR604254-1"/>
    </source>
</evidence>
<proteinExistence type="inferred from homology"/>
<keyword evidence="6" id="KW-0479">Metal-binding</keyword>
<dbReference type="PANTHER" id="PTHR20855:SF52">
    <property type="entry name" value="ADIPONECTIN RECEPTOR PROTEIN"/>
    <property type="match status" value="1"/>
</dbReference>
<name>A0A2R6XDL6_MARPO</name>
<dbReference type="Gramene" id="Mp2g06030.1">
    <property type="protein sequence ID" value="Mp2g06030.1.cds"/>
    <property type="gene ID" value="Mp2g06030"/>
</dbReference>
<keyword evidence="4 8" id="KW-1133">Transmembrane helix</keyword>
<dbReference type="GO" id="GO:0038023">
    <property type="term" value="F:signaling receptor activity"/>
    <property type="evidence" value="ECO:0000318"/>
    <property type="project" value="GO_Central"/>
</dbReference>
<keyword evidence="5 8" id="KW-0472">Membrane</keyword>
<feature type="transmembrane region" description="Helical" evidence="8">
    <location>
        <begin position="219"/>
        <end position="241"/>
    </location>
</feature>
<dbReference type="PANTHER" id="PTHR20855">
    <property type="entry name" value="ADIPOR/PROGESTIN RECEPTOR-RELATED"/>
    <property type="match status" value="1"/>
</dbReference>
<evidence type="ECO:0000256" key="5">
    <source>
        <dbReference type="ARBA" id="ARBA00023136"/>
    </source>
</evidence>
<dbReference type="OMA" id="FNCHSAK"/>
<sequence length="413" mass="46973">MTAHSPSRPPSRSSRNRRSGSRSRSSSSSSSRGSSPEESGVVDSGDSPGVQSGRGPGLWQKVKTRYPLVDFHALPEYLRDNEYILSHYRADWPLRETILSIFSIHNETLNIWTHLIGFFLFLGLTIYTVWQMPRVEYPTLTRISTFPMFTDLNKLHSEIMACFPPIPPFVPSLFGLQPSIPEVSMPSTNNPQCIVRTIRQDLGRLMAPLMRKPATRWPFFVFLGGAMFCLLTSSTCHLLCCHSSRLSYFLWRLDYAGIAAMIATSFFPPVYYTFLCHPKWRNFYLTGISMIGVLTVLVSLTPLLQKPKYRPLRALLFFGMGVSGVIPGVHKLFSHRHEPVTLTTTTYEVFMGMFYALGAIFYATRIPERWKPGRFDLAGHSHQIFHVLVVAGAYTHYRAALLYIEWRDTHGCD</sequence>
<evidence type="ECO:0000256" key="8">
    <source>
        <dbReference type="SAM" id="Phobius"/>
    </source>
</evidence>
<evidence type="ECO:0000256" key="3">
    <source>
        <dbReference type="ARBA" id="ARBA00022692"/>
    </source>
</evidence>
<gene>
    <name evidence="9" type="ORF">MARPO_0021s0058</name>
</gene>
<comment type="similarity">
    <text evidence="2">Belongs to the ADIPOR family.</text>
</comment>
<feature type="binding site" evidence="6">
    <location>
        <position position="382"/>
    </location>
    <ligand>
        <name>Zn(2+)</name>
        <dbReference type="ChEBI" id="CHEBI:29105"/>
    </ligand>
</feature>
<organism evidence="9 10">
    <name type="scientific">Marchantia polymorpha</name>
    <name type="common">Common liverwort</name>
    <name type="synonym">Marchantia aquatica</name>
    <dbReference type="NCBI Taxonomy" id="3197"/>
    <lineage>
        <taxon>Eukaryota</taxon>
        <taxon>Viridiplantae</taxon>
        <taxon>Streptophyta</taxon>
        <taxon>Embryophyta</taxon>
        <taxon>Marchantiophyta</taxon>
        <taxon>Marchantiopsida</taxon>
        <taxon>Marchantiidae</taxon>
        <taxon>Marchantiales</taxon>
        <taxon>Marchantiaceae</taxon>
        <taxon>Marchantia</taxon>
    </lineage>
</organism>
<dbReference type="EMBL" id="KZ772693">
    <property type="protein sequence ID" value="PTQ44192.1"/>
    <property type="molecule type" value="Genomic_DNA"/>
</dbReference>
<evidence type="ECO:0000256" key="1">
    <source>
        <dbReference type="ARBA" id="ARBA00004141"/>
    </source>
</evidence>
<keyword evidence="6" id="KW-0862">Zinc</keyword>
<dbReference type="AlphaFoldDB" id="A0A2R6XDL6"/>
<dbReference type="GO" id="GO:0009744">
    <property type="term" value="P:response to sucrose"/>
    <property type="evidence" value="ECO:0007669"/>
    <property type="project" value="UniProtKB-ARBA"/>
</dbReference>
<feature type="compositionally biased region" description="Low complexity" evidence="7">
    <location>
        <begin position="22"/>
        <end position="36"/>
    </location>
</feature>
<dbReference type="OrthoDB" id="529367at2759"/>
<feature type="transmembrane region" description="Helical" evidence="8">
    <location>
        <begin position="315"/>
        <end position="333"/>
    </location>
</feature>
<feature type="binding site" evidence="6">
    <location>
        <position position="237"/>
    </location>
    <ligand>
        <name>Zn(2+)</name>
        <dbReference type="ChEBI" id="CHEBI:29105"/>
    </ligand>
</feature>
<feature type="transmembrane region" description="Helical" evidence="8">
    <location>
        <begin position="345"/>
        <end position="364"/>
    </location>
</feature>
<protein>
    <submittedName>
        <fullName evidence="9">Uncharacterized protein</fullName>
    </submittedName>
</protein>
<accession>A0A2R6XDL6</accession>
<comment type="subcellular location">
    <subcellularLocation>
        <location evidence="1">Membrane</location>
        <topology evidence="1">Multi-pass membrane protein</topology>
    </subcellularLocation>
</comment>
<keyword evidence="3 8" id="KW-0812">Transmembrane</keyword>
<evidence type="ECO:0000313" key="10">
    <source>
        <dbReference type="Proteomes" id="UP000244005"/>
    </source>
</evidence>
<dbReference type="GO" id="GO:0016020">
    <property type="term" value="C:membrane"/>
    <property type="evidence" value="ECO:0007669"/>
    <property type="project" value="UniProtKB-SubCell"/>
</dbReference>